<proteinExistence type="inferred from homology"/>
<dbReference type="Proteomes" id="UP001211907">
    <property type="component" value="Unassembled WGS sequence"/>
</dbReference>
<accession>A0AAD5TDN0</accession>
<feature type="compositionally biased region" description="Low complexity" evidence="2">
    <location>
        <begin position="1"/>
        <end position="17"/>
    </location>
</feature>
<dbReference type="EMBL" id="JADGJH010000123">
    <property type="protein sequence ID" value="KAJ3137006.1"/>
    <property type="molecule type" value="Genomic_DNA"/>
</dbReference>
<sequence>MSNTTTPVLGAATTTRSPHPPSPSGSDLTANSDSSVAPQSAFRINQNPTNRSARRCLLNTTRKLDKTLRLAADLHSIPSLLVLHALPSDLALWIDPGSVVYRQGSDHAPLVVVWEDSRVAHQRLLYQHQITLKWSQDKLNQTPSPPLASTLMSPSVVSSPLLVNANAILPQKSKVVMKMPSSARATTSSTPFVN</sequence>
<dbReference type="Pfam" id="PF07742">
    <property type="entry name" value="BTG"/>
    <property type="match status" value="1"/>
</dbReference>
<gene>
    <name evidence="4" type="ORF">HK100_001073</name>
</gene>
<protein>
    <recommendedName>
        <fullName evidence="3">Anti-proliferative protein domain-containing protein</fullName>
    </recommendedName>
</protein>
<evidence type="ECO:0000256" key="2">
    <source>
        <dbReference type="SAM" id="MobiDB-lite"/>
    </source>
</evidence>
<dbReference type="Gene3D" id="3.90.640.90">
    <property type="entry name" value="Anti-proliferative protein, N-terminal domain"/>
    <property type="match status" value="1"/>
</dbReference>
<dbReference type="SUPFAM" id="SSF160696">
    <property type="entry name" value="BTG domain-like"/>
    <property type="match status" value="1"/>
</dbReference>
<name>A0AAD5TDN0_9FUNG</name>
<comment type="caution">
    <text evidence="4">The sequence shown here is derived from an EMBL/GenBank/DDBJ whole genome shotgun (WGS) entry which is preliminary data.</text>
</comment>
<feature type="compositionally biased region" description="Polar residues" evidence="2">
    <location>
        <begin position="27"/>
        <end position="38"/>
    </location>
</feature>
<evidence type="ECO:0000259" key="3">
    <source>
        <dbReference type="Pfam" id="PF07742"/>
    </source>
</evidence>
<feature type="region of interest" description="Disordered" evidence="2">
    <location>
        <begin position="1"/>
        <end position="38"/>
    </location>
</feature>
<comment type="similarity">
    <text evidence="1">Belongs to the BTG family.</text>
</comment>
<reference evidence="4" key="1">
    <citation type="submission" date="2020-05" db="EMBL/GenBank/DDBJ databases">
        <title>Phylogenomic resolution of chytrid fungi.</title>
        <authorList>
            <person name="Stajich J.E."/>
            <person name="Amses K."/>
            <person name="Simmons R."/>
            <person name="Seto K."/>
            <person name="Myers J."/>
            <person name="Bonds A."/>
            <person name="Quandt C.A."/>
            <person name="Barry K."/>
            <person name="Liu P."/>
            <person name="Grigoriev I."/>
            <person name="Longcore J.E."/>
            <person name="James T.Y."/>
        </authorList>
    </citation>
    <scope>NUCLEOTIDE SEQUENCE</scope>
    <source>
        <strain evidence="4">JEL0513</strain>
    </source>
</reference>
<dbReference type="InterPro" id="IPR036054">
    <property type="entry name" value="BTG-like_sf"/>
</dbReference>
<evidence type="ECO:0000313" key="4">
    <source>
        <dbReference type="EMBL" id="KAJ3137006.1"/>
    </source>
</evidence>
<organism evidence="4 5">
    <name type="scientific">Physocladia obscura</name>
    <dbReference type="NCBI Taxonomy" id="109957"/>
    <lineage>
        <taxon>Eukaryota</taxon>
        <taxon>Fungi</taxon>
        <taxon>Fungi incertae sedis</taxon>
        <taxon>Chytridiomycota</taxon>
        <taxon>Chytridiomycota incertae sedis</taxon>
        <taxon>Chytridiomycetes</taxon>
        <taxon>Chytridiales</taxon>
        <taxon>Chytriomycetaceae</taxon>
        <taxon>Physocladia</taxon>
    </lineage>
</organism>
<dbReference type="InterPro" id="IPR002087">
    <property type="entry name" value="Anti_prolifrtn"/>
</dbReference>
<keyword evidence="5" id="KW-1185">Reference proteome</keyword>
<evidence type="ECO:0000256" key="1">
    <source>
        <dbReference type="ARBA" id="ARBA00007989"/>
    </source>
</evidence>
<evidence type="ECO:0000313" key="5">
    <source>
        <dbReference type="Proteomes" id="UP001211907"/>
    </source>
</evidence>
<dbReference type="AlphaFoldDB" id="A0AAD5TDN0"/>
<feature type="domain" description="Anti-proliferative protein" evidence="3">
    <location>
        <begin position="46"/>
        <end position="111"/>
    </location>
</feature>